<proteinExistence type="predicted"/>
<dbReference type="CDD" id="cd02440">
    <property type="entry name" value="AdoMet_MTases"/>
    <property type="match status" value="1"/>
</dbReference>
<dbReference type="Pfam" id="PF13649">
    <property type="entry name" value="Methyltransf_25"/>
    <property type="match status" value="1"/>
</dbReference>
<keyword evidence="2" id="KW-1185">Reference proteome</keyword>
<feature type="domain" description="Methyltransferase" evidence="1">
    <location>
        <begin position="34"/>
        <end position="73"/>
    </location>
</feature>
<protein>
    <submittedName>
        <fullName evidence="3">Methyltransf_25 domain-containing protein</fullName>
    </submittedName>
</protein>
<dbReference type="Proteomes" id="UP000095280">
    <property type="component" value="Unplaced"/>
</dbReference>
<dbReference type="WBParaSite" id="maker-unitig_23368-snap-gene-0.3-mRNA-1">
    <property type="protein sequence ID" value="maker-unitig_23368-snap-gene-0.3-mRNA-1"/>
    <property type="gene ID" value="maker-unitig_23368-snap-gene-0.3"/>
</dbReference>
<sequence>MYTGEFGYSNFTGLCEVLTELLPKDADRSKLRALDLGCGTGIIAKQLRELLGFRLVDGVDGSPGMIAQAEKLGIICRGYVEIVENRSLTQVPHGVYDVVPNSLPFVGELLKPGGLLCTEIRRSVIEETDIGEIELEAKKMEASGGWKILKWRHESVYNLNVPGFIYVLQKLPGRPPAVRGWRPAVASNNPVTRRRTLIVTNGSLLKNAETDCSAEQPRFDVLRISVAMLLLRESRVADGIEQITIRFLQLMQLRDLFKNSDSEASQGESSPDQLKALETRLEEVSGLE</sequence>
<dbReference type="SUPFAM" id="SSF53335">
    <property type="entry name" value="S-adenosyl-L-methionine-dependent methyltransferases"/>
    <property type="match status" value="1"/>
</dbReference>
<accession>A0A1I8F7A1</accession>
<evidence type="ECO:0000259" key="1">
    <source>
        <dbReference type="Pfam" id="PF13649"/>
    </source>
</evidence>
<dbReference type="Gene3D" id="3.40.50.150">
    <property type="entry name" value="Vaccinia Virus protein VP39"/>
    <property type="match status" value="1"/>
</dbReference>
<reference evidence="3" key="1">
    <citation type="submission" date="2016-11" db="UniProtKB">
        <authorList>
            <consortium name="WormBaseParasite"/>
        </authorList>
    </citation>
    <scope>IDENTIFICATION</scope>
</reference>
<evidence type="ECO:0000313" key="3">
    <source>
        <dbReference type="WBParaSite" id="maker-unitig_23368-snap-gene-0.3-mRNA-1"/>
    </source>
</evidence>
<dbReference type="InterPro" id="IPR041698">
    <property type="entry name" value="Methyltransf_25"/>
</dbReference>
<organism evidence="2 3">
    <name type="scientific">Macrostomum lignano</name>
    <dbReference type="NCBI Taxonomy" id="282301"/>
    <lineage>
        <taxon>Eukaryota</taxon>
        <taxon>Metazoa</taxon>
        <taxon>Spiralia</taxon>
        <taxon>Lophotrochozoa</taxon>
        <taxon>Platyhelminthes</taxon>
        <taxon>Rhabditophora</taxon>
        <taxon>Macrostomorpha</taxon>
        <taxon>Macrostomida</taxon>
        <taxon>Macrostomidae</taxon>
        <taxon>Macrostomum</taxon>
    </lineage>
</organism>
<dbReference type="AlphaFoldDB" id="A0A1I8F7A1"/>
<evidence type="ECO:0000313" key="2">
    <source>
        <dbReference type="Proteomes" id="UP000095280"/>
    </source>
</evidence>
<name>A0A1I8F7A1_9PLAT</name>
<dbReference type="InterPro" id="IPR029063">
    <property type="entry name" value="SAM-dependent_MTases_sf"/>
</dbReference>